<evidence type="ECO:0000313" key="2">
    <source>
        <dbReference type="Proteomes" id="UP000199221"/>
    </source>
</evidence>
<gene>
    <name evidence="1" type="ORF">SAMN05216230_102434</name>
</gene>
<sequence>MRVYGTNLPREIHRLRKGLGERNYTALLYKEFYIDNE</sequence>
<accession>A0A1H9F494</accession>
<proteinExistence type="predicted"/>
<reference evidence="1 2" key="1">
    <citation type="submission" date="2016-10" db="EMBL/GenBank/DDBJ databases">
        <authorList>
            <person name="de Groot N.N."/>
        </authorList>
    </citation>
    <scope>NUCLEOTIDE SEQUENCE [LARGE SCALE GENOMIC DNA]</scope>
    <source>
        <strain evidence="1 2">LMG 27941</strain>
    </source>
</reference>
<organism evidence="1 2">
    <name type="scientific">Pseudomonas soli</name>
    <dbReference type="NCBI Taxonomy" id="1306993"/>
    <lineage>
        <taxon>Bacteria</taxon>
        <taxon>Pseudomonadati</taxon>
        <taxon>Pseudomonadota</taxon>
        <taxon>Gammaproteobacteria</taxon>
        <taxon>Pseudomonadales</taxon>
        <taxon>Pseudomonadaceae</taxon>
        <taxon>Pseudomonas</taxon>
    </lineage>
</organism>
<protein>
    <submittedName>
        <fullName evidence="1">Uncharacterized protein</fullName>
    </submittedName>
</protein>
<dbReference type="Proteomes" id="UP000199221">
    <property type="component" value="Unassembled WGS sequence"/>
</dbReference>
<name>A0A1H9F494_9PSED</name>
<dbReference type="AlphaFoldDB" id="A0A1H9F494"/>
<dbReference type="EMBL" id="FOEQ01000002">
    <property type="protein sequence ID" value="SEQ32814.1"/>
    <property type="molecule type" value="Genomic_DNA"/>
</dbReference>
<evidence type="ECO:0000313" key="1">
    <source>
        <dbReference type="EMBL" id="SEQ32814.1"/>
    </source>
</evidence>